<reference evidence="10 11" key="1">
    <citation type="submission" date="2019-05" db="EMBL/GenBank/DDBJ databases">
        <authorList>
            <person name="Lee S.D."/>
        </authorList>
    </citation>
    <scope>NUCLEOTIDE SEQUENCE [LARGE SCALE GENOMIC DNA]</scope>
    <source>
        <strain evidence="10 11">C5-26</strain>
    </source>
</reference>
<dbReference type="OrthoDB" id="92598at2"/>
<dbReference type="InterPro" id="IPR035906">
    <property type="entry name" value="MetI-like_sf"/>
</dbReference>
<dbReference type="InterPro" id="IPR010065">
    <property type="entry name" value="AA_ABC_transptr_permease_3TM"/>
</dbReference>
<evidence type="ECO:0000256" key="4">
    <source>
        <dbReference type="ARBA" id="ARBA00022692"/>
    </source>
</evidence>
<accession>A0A563DXP2</accession>
<reference evidence="10 11" key="2">
    <citation type="submission" date="2019-08" db="EMBL/GenBank/DDBJ databases">
        <title>Jejuicoccus antrihumi gen. nov., sp. nov., a new member of the family Dermacoccaceae isolated from a cave.</title>
        <authorList>
            <person name="Schumann P."/>
            <person name="Kim I.S."/>
        </authorList>
    </citation>
    <scope>NUCLEOTIDE SEQUENCE [LARGE SCALE GENOMIC DNA]</scope>
    <source>
        <strain evidence="10 11">C5-26</strain>
    </source>
</reference>
<evidence type="ECO:0000256" key="5">
    <source>
        <dbReference type="ARBA" id="ARBA00022970"/>
    </source>
</evidence>
<dbReference type="SUPFAM" id="SSF161098">
    <property type="entry name" value="MetI-like"/>
    <property type="match status" value="1"/>
</dbReference>
<keyword evidence="11" id="KW-1185">Reference proteome</keyword>
<keyword evidence="6 8" id="KW-1133">Transmembrane helix</keyword>
<evidence type="ECO:0000313" key="11">
    <source>
        <dbReference type="Proteomes" id="UP000320244"/>
    </source>
</evidence>
<feature type="transmembrane region" description="Helical" evidence="8">
    <location>
        <begin position="63"/>
        <end position="91"/>
    </location>
</feature>
<comment type="subcellular location">
    <subcellularLocation>
        <location evidence="1 8">Cell membrane</location>
        <topology evidence="1 8">Multi-pass membrane protein</topology>
    </subcellularLocation>
</comment>
<dbReference type="PROSITE" id="PS50928">
    <property type="entry name" value="ABC_TM1"/>
    <property type="match status" value="1"/>
</dbReference>
<dbReference type="EMBL" id="VCQV01000027">
    <property type="protein sequence ID" value="TWP34444.1"/>
    <property type="molecule type" value="Genomic_DNA"/>
</dbReference>
<keyword evidence="5" id="KW-0029">Amino-acid transport</keyword>
<dbReference type="AlphaFoldDB" id="A0A563DXP2"/>
<keyword evidence="2 8" id="KW-0813">Transport</keyword>
<gene>
    <name evidence="10" type="ORF">FGL98_17140</name>
</gene>
<evidence type="ECO:0000256" key="1">
    <source>
        <dbReference type="ARBA" id="ARBA00004651"/>
    </source>
</evidence>
<proteinExistence type="inferred from homology"/>
<comment type="caution">
    <text evidence="10">The sequence shown here is derived from an EMBL/GenBank/DDBJ whole genome shotgun (WGS) entry which is preliminary data.</text>
</comment>
<comment type="similarity">
    <text evidence="8">Belongs to the binding-protein-dependent transport system permease family.</text>
</comment>
<name>A0A563DXP2_9MICO</name>
<feature type="transmembrane region" description="Helical" evidence="8">
    <location>
        <begin position="144"/>
        <end position="163"/>
    </location>
</feature>
<keyword evidence="3" id="KW-1003">Cell membrane</keyword>
<dbReference type="Proteomes" id="UP000320244">
    <property type="component" value="Unassembled WGS sequence"/>
</dbReference>
<protein>
    <submittedName>
        <fullName evidence="10">Amino acid ABC transporter permease</fullName>
    </submittedName>
</protein>
<evidence type="ECO:0000256" key="8">
    <source>
        <dbReference type="RuleBase" id="RU363032"/>
    </source>
</evidence>
<sequence length="305" mass="33265">MTILAQTPAVEEPLPVARKAHPGRWLAAVVLALAVALLARSLVTNPNMQWGVVAHYTFNSIILQGLLVTIELSVICQAFAMIIGVLVAALVQSANPILRGISAVYVWFFRATPLLVQLIFWYNLALLFPHLSLGIPFTGMSESWPMNALISGYTAAVLGLSLNDGAYMAEIVRGGLLAVPPGQVEAAQSIGMRRLKILTRVTLPQAVKTMIPPTGNQFINLVKSTSLVSVIGGGELLTNAQNIYSQNFKVIPLLMVAAIWYLVLMAILSTAQYYLERWVAKDQPAAHRPSLRTRLATMIRQKERA</sequence>
<dbReference type="NCBIfam" id="TIGR01726">
    <property type="entry name" value="HEQRo_perm_3TM"/>
    <property type="match status" value="1"/>
</dbReference>
<keyword evidence="4 8" id="KW-0812">Transmembrane</keyword>
<dbReference type="GO" id="GO:0022857">
    <property type="term" value="F:transmembrane transporter activity"/>
    <property type="evidence" value="ECO:0007669"/>
    <property type="project" value="InterPro"/>
</dbReference>
<feature type="transmembrane region" description="Helical" evidence="8">
    <location>
        <begin position="103"/>
        <end position="124"/>
    </location>
</feature>
<dbReference type="Pfam" id="PF00528">
    <property type="entry name" value="BPD_transp_1"/>
    <property type="match status" value="1"/>
</dbReference>
<dbReference type="Gene3D" id="1.10.3720.10">
    <property type="entry name" value="MetI-like"/>
    <property type="match status" value="1"/>
</dbReference>
<dbReference type="CDD" id="cd06261">
    <property type="entry name" value="TM_PBP2"/>
    <property type="match status" value="1"/>
</dbReference>
<organism evidence="10 11">
    <name type="scientific">Leekyejoonella antrihumi</name>
    <dbReference type="NCBI Taxonomy" id="1660198"/>
    <lineage>
        <taxon>Bacteria</taxon>
        <taxon>Bacillati</taxon>
        <taxon>Actinomycetota</taxon>
        <taxon>Actinomycetes</taxon>
        <taxon>Micrococcales</taxon>
        <taxon>Dermacoccaceae</taxon>
        <taxon>Leekyejoonella</taxon>
    </lineage>
</organism>
<evidence type="ECO:0000256" key="3">
    <source>
        <dbReference type="ARBA" id="ARBA00022475"/>
    </source>
</evidence>
<dbReference type="PANTHER" id="PTHR30614">
    <property type="entry name" value="MEMBRANE COMPONENT OF AMINO ACID ABC TRANSPORTER"/>
    <property type="match status" value="1"/>
</dbReference>
<feature type="domain" description="ABC transmembrane type-1" evidence="9">
    <location>
        <begin position="66"/>
        <end position="272"/>
    </location>
</feature>
<evidence type="ECO:0000256" key="2">
    <source>
        <dbReference type="ARBA" id="ARBA00022448"/>
    </source>
</evidence>
<feature type="transmembrane region" description="Helical" evidence="8">
    <location>
        <begin position="250"/>
        <end position="275"/>
    </location>
</feature>
<dbReference type="GO" id="GO:0006865">
    <property type="term" value="P:amino acid transport"/>
    <property type="evidence" value="ECO:0007669"/>
    <property type="project" value="UniProtKB-KW"/>
</dbReference>
<dbReference type="InterPro" id="IPR000515">
    <property type="entry name" value="MetI-like"/>
</dbReference>
<evidence type="ECO:0000313" key="10">
    <source>
        <dbReference type="EMBL" id="TWP34444.1"/>
    </source>
</evidence>
<feature type="transmembrane region" description="Helical" evidence="8">
    <location>
        <begin position="25"/>
        <end position="43"/>
    </location>
</feature>
<evidence type="ECO:0000256" key="6">
    <source>
        <dbReference type="ARBA" id="ARBA00022989"/>
    </source>
</evidence>
<dbReference type="PANTHER" id="PTHR30614:SF0">
    <property type="entry name" value="L-CYSTINE TRANSPORT SYSTEM PERMEASE PROTEIN TCYL"/>
    <property type="match status" value="1"/>
</dbReference>
<keyword evidence="7 8" id="KW-0472">Membrane</keyword>
<dbReference type="InterPro" id="IPR043429">
    <property type="entry name" value="ArtM/GltK/GlnP/TcyL/YhdX-like"/>
</dbReference>
<evidence type="ECO:0000259" key="9">
    <source>
        <dbReference type="PROSITE" id="PS50928"/>
    </source>
</evidence>
<dbReference type="GO" id="GO:0043190">
    <property type="term" value="C:ATP-binding cassette (ABC) transporter complex"/>
    <property type="evidence" value="ECO:0007669"/>
    <property type="project" value="InterPro"/>
</dbReference>
<evidence type="ECO:0000256" key="7">
    <source>
        <dbReference type="ARBA" id="ARBA00023136"/>
    </source>
</evidence>
<dbReference type="RefSeq" id="WP_146318702.1">
    <property type="nucleotide sequence ID" value="NZ_VCQV01000027.1"/>
</dbReference>